<gene>
    <name evidence="2" type="ORF">JW886_06265</name>
</gene>
<protein>
    <recommendedName>
        <fullName evidence="4">DUF3592 domain-containing protein</fullName>
    </recommendedName>
</protein>
<dbReference type="AlphaFoldDB" id="A0AA45KEX4"/>
<accession>A0AA45KEX4</accession>
<dbReference type="RefSeq" id="WP_075525722.1">
    <property type="nucleotide sequence ID" value="NZ_CP070872.1"/>
</dbReference>
<evidence type="ECO:0000313" key="3">
    <source>
        <dbReference type="Proteomes" id="UP000663608"/>
    </source>
</evidence>
<organism evidence="2 3">
    <name type="scientific">Lactococcus taiwanensis</name>
    <dbReference type="NCBI Taxonomy" id="1151742"/>
    <lineage>
        <taxon>Bacteria</taxon>
        <taxon>Bacillati</taxon>
        <taxon>Bacillota</taxon>
        <taxon>Bacilli</taxon>
        <taxon>Lactobacillales</taxon>
        <taxon>Streptococcaceae</taxon>
        <taxon>Lactococcus</taxon>
    </lineage>
</organism>
<feature type="transmembrane region" description="Helical" evidence="1">
    <location>
        <begin position="110"/>
        <end position="130"/>
    </location>
</feature>
<evidence type="ECO:0008006" key="4">
    <source>
        <dbReference type="Google" id="ProtNLM"/>
    </source>
</evidence>
<keyword evidence="1" id="KW-0472">Membrane</keyword>
<dbReference type="EMBL" id="CP070872">
    <property type="protein sequence ID" value="QSE76073.1"/>
    <property type="molecule type" value="Genomic_DNA"/>
</dbReference>
<evidence type="ECO:0000256" key="1">
    <source>
        <dbReference type="SAM" id="Phobius"/>
    </source>
</evidence>
<reference evidence="2 3" key="1">
    <citation type="submission" date="2021-02" db="EMBL/GenBank/DDBJ databases">
        <title>Complete genome sequence of Lactococcus lactis strain K_LL004.</title>
        <authorList>
            <person name="Kim H.B."/>
        </authorList>
    </citation>
    <scope>NUCLEOTIDE SEQUENCE [LARGE SCALE GENOMIC DNA]</scope>
    <source>
        <strain evidence="2 3">K_LL004</strain>
    </source>
</reference>
<sequence length="150" mass="17111">MNKLITLLQRILRIIMFIVAVAMLGGALFLIGLHQANKNLEKTPITAQIVYGDDLKSVHEVSYQFEGKKYVRRPLDVYFRKLGSEGEKVTVYVVNDRPGRVFLTRSGKGLIDSAGLFGGWSLVLFLILFGEYQLMRRMKMLEKVIEDKSK</sequence>
<keyword evidence="1" id="KW-1133">Transmembrane helix</keyword>
<dbReference type="Proteomes" id="UP000663608">
    <property type="component" value="Chromosome"/>
</dbReference>
<evidence type="ECO:0000313" key="2">
    <source>
        <dbReference type="EMBL" id="QSE76073.1"/>
    </source>
</evidence>
<proteinExistence type="predicted"/>
<keyword evidence="1" id="KW-0812">Transmembrane</keyword>
<dbReference type="KEGG" id="lti:JW886_06265"/>
<name>A0AA45KEX4_9LACT</name>
<keyword evidence="3" id="KW-1185">Reference proteome</keyword>
<feature type="transmembrane region" description="Helical" evidence="1">
    <location>
        <begin position="12"/>
        <end position="33"/>
    </location>
</feature>